<dbReference type="GO" id="GO:0015344">
    <property type="term" value="F:siderophore uptake transmembrane transporter activity"/>
    <property type="evidence" value="ECO:0007669"/>
    <property type="project" value="TreeGrafter"/>
</dbReference>
<comment type="subcellular location">
    <subcellularLocation>
        <location evidence="1">Cell outer membrane</location>
        <topology evidence="1">Multi-pass membrane protein</topology>
    </subcellularLocation>
</comment>
<dbReference type="PANTHER" id="PTHR30069">
    <property type="entry name" value="TONB-DEPENDENT OUTER MEMBRANE RECEPTOR"/>
    <property type="match status" value="1"/>
</dbReference>
<evidence type="ECO:0000256" key="4">
    <source>
        <dbReference type="ARBA" id="ARBA00022729"/>
    </source>
</evidence>
<evidence type="ECO:0000256" key="2">
    <source>
        <dbReference type="ARBA" id="ARBA00022448"/>
    </source>
</evidence>
<dbReference type="GO" id="GO:0009279">
    <property type="term" value="C:cell outer membrane"/>
    <property type="evidence" value="ECO:0007669"/>
    <property type="project" value="UniProtKB-SubCell"/>
</dbReference>
<dbReference type="GO" id="GO:0044718">
    <property type="term" value="P:siderophore transmembrane transport"/>
    <property type="evidence" value="ECO:0007669"/>
    <property type="project" value="TreeGrafter"/>
</dbReference>
<keyword evidence="3" id="KW-0812">Transmembrane</keyword>
<proteinExistence type="predicted"/>
<reference evidence="11" key="1">
    <citation type="submission" date="2019-08" db="EMBL/GenBank/DDBJ databases">
        <authorList>
            <person name="Kucharzyk K."/>
            <person name="Murdoch R.W."/>
            <person name="Higgins S."/>
            <person name="Loffler F."/>
        </authorList>
    </citation>
    <scope>NUCLEOTIDE SEQUENCE</scope>
</reference>
<evidence type="ECO:0000256" key="3">
    <source>
        <dbReference type="ARBA" id="ARBA00022692"/>
    </source>
</evidence>
<keyword evidence="6" id="KW-0472">Membrane</keyword>
<dbReference type="EMBL" id="VSSQ01000237">
    <property type="protein sequence ID" value="MPL87364.1"/>
    <property type="molecule type" value="Genomic_DNA"/>
</dbReference>
<feature type="domain" description="TonB-dependent receptor-like beta-barrel" evidence="9">
    <location>
        <begin position="195"/>
        <end position="662"/>
    </location>
</feature>
<comment type="caution">
    <text evidence="11">The sequence shown here is derived from an EMBL/GenBank/DDBJ whole genome shotgun (WGS) entry which is preliminary data.</text>
</comment>
<dbReference type="InterPro" id="IPR000531">
    <property type="entry name" value="Beta-barrel_TonB"/>
</dbReference>
<evidence type="ECO:0000256" key="7">
    <source>
        <dbReference type="ARBA" id="ARBA00023170"/>
    </source>
</evidence>
<dbReference type="Pfam" id="PF07715">
    <property type="entry name" value="Plug"/>
    <property type="match status" value="1"/>
</dbReference>
<keyword evidence="7" id="KW-0675">Receptor</keyword>
<dbReference type="InterPro" id="IPR039426">
    <property type="entry name" value="TonB-dep_rcpt-like"/>
</dbReference>
<keyword evidence="4" id="KW-0732">Signal</keyword>
<evidence type="ECO:0000256" key="5">
    <source>
        <dbReference type="ARBA" id="ARBA00023077"/>
    </source>
</evidence>
<dbReference type="PROSITE" id="PS52016">
    <property type="entry name" value="TONB_DEPENDENT_REC_3"/>
    <property type="match status" value="1"/>
</dbReference>
<evidence type="ECO:0000256" key="6">
    <source>
        <dbReference type="ARBA" id="ARBA00023136"/>
    </source>
</evidence>
<feature type="domain" description="TonB-dependent receptor plug" evidence="10">
    <location>
        <begin position="49"/>
        <end position="142"/>
    </location>
</feature>
<evidence type="ECO:0000313" key="11">
    <source>
        <dbReference type="EMBL" id="MPL87364.1"/>
    </source>
</evidence>
<protein>
    <submittedName>
        <fullName evidence="11">Vitamin B12 transporter BtuB</fullName>
    </submittedName>
</protein>
<accession>A0A644V7P8</accession>
<keyword evidence="2" id="KW-0813">Transport</keyword>
<keyword evidence="5" id="KW-0798">TonB box</keyword>
<organism evidence="11">
    <name type="scientific">bioreactor metagenome</name>
    <dbReference type="NCBI Taxonomy" id="1076179"/>
    <lineage>
        <taxon>unclassified sequences</taxon>
        <taxon>metagenomes</taxon>
        <taxon>ecological metagenomes</taxon>
    </lineage>
</organism>
<dbReference type="InterPro" id="IPR037066">
    <property type="entry name" value="Plug_dom_sf"/>
</dbReference>
<dbReference type="Gene3D" id="2.40.170.20">
    <property type="entry name" value="TonB-dependent receptor, beta-barrel domain"/>
    <property type="match status" value="1"/>
</dbReference>
<dbReference type="Gene3D" id="2.170.130.10">
    <property type="entry name" value="TonB-dependent receptor, plug domain"/>
    <property type="match status" value="1"/>
</dbReference>
<dbReference type="InterPro" id="IPR036942">
    <property type="entry name" value="Beta-barrel_TonB_sf"/>
</dbReference>
<dbReference type="SUPFAM" id="SSF56935">
    <property type="entry name" value="Porins"/>
    <property type="match status" value="1"/>
</dbReference>
<keyword evidence="8" id="KW-0998">Cell outer membrane</keyword>
<sequence length="688" mass="79531">MNYSFSIFYEGLFLLLLVFPVSVFSQGKLDSIQYLKTVEVIANRYKETIPSQKLSGEELKSLNSFSVADAIRYFSGVQIKDYGGIGGLKTVDIRSMGTNHMGVFYDGIQLGNAQNGQIDLGKFSLDNIEEISLYNGQKSDVFQSAKDFGSAGTIYLRTRRPLFQEGKKTNIISFLRTGSFGLINPSVLWEQQLTRNISSSFNAEYTYATGKYKFRYRKVYQDGTVAWDTTAVRRNGDVEAVRLEGGLNGYNDDGKWHAKAYFYDSERGIPGAIVNNIWKRSQRQWDRNFFAQGSFQQQITNHYELLVNAKYANDYMRYLNPDTTLMYIDNSFIQQELYISAANRYKILPVWDIALSLDYQYNLLDATLQDFVYPKRNTILAALATAFEWRRLKGQVSLLGTFVFENVTRISHGDEELLPGTQTGTPKDKMEYTPAAFFSYKPFENLPLNLRAFYKRIFRMPTFNDLYYTDVGNISLKPEYTSQYNIGFQYEKQIEKGLFSSFLIKTDAYYNEVTDKIIAVPKGNGQYRWMMMNLGYVEIRGVDFSGQMTMRLSQDMQFSANLNYTFQKAQDFSDPEDDDPYAGTYSGQIAYIPWHSGSAVIRANYKTWDFNYSFIYVGERYHNSSNIRANHEQPWYTHDLTLGKSFDFKKMKLKLSTEVNNVLNQYYDVVLNYPMPGRNYKVILKMEI</sequence>
<gene>
    <name evidence="11" type="primary">btuB_35</name>
    <name evidence="11" type="ORF">SDC9_33364</name>
</gene>
<evidence type="ECO:0000256" key="1">
    <source>
        <dbReference type="ARBA" id="ARBA00004571"/>
    </source>
</evidence>
<dbReference type="AlphaFoldDB" id="A0A644V7P8"/>
<evidence type="ECO:0000259" key="9">
    <source>
        <dbReference type="Pfam" id="PF00593"/>
    </source>
</evidence>
<dbReference type="Pfam" id="PF00593">
    <property type="entry name" value="TonB_dep_Rec_b-barrel"/>
    <property type="match status" value="1"/>
</dbReference>
<dbReference type="PANTHER" id="PTHR30069:SF29">
    <property type="entry name" value="HEMOGLOBIN AND HEMOGLOBIN-HAPTOGLOBIN-BINDING PROTEIN 1-RELATED"/>
    <property type="match status" value="1"/>
</dbReference>
<dbReference type="InterPro" id="IPR012910">
    <property type="entry name" value="Plug_dom"/>
</dbReference>
<evidence type="ECO:0000256" key="8">
    <source>
        <dbReference type="ARBA" id="ARBA00023237"/>
    </source>
</evidence>
<name>A0A644V7P8_9ZZZZ</name>
<evidence type="ECO:0000259" key="10">
    <source>
        <dbReference type="Pfam" id="PF07715"/>
    </source>
</evidence>